<sequence>MSQHGQPAEIAELICRLDLQPHPEGGYFRELFRSSQPVFSSRVQADRAAMTHIYFLLATGQHSRFHQVAHEELWHFYAGDPLHLLLFDGQQLHSHRLDGERNHCLLVPAGYFQAAETTGRYSLVGCTVAPGFDFADFRFLADQPASAARLRQLTDDGERFL</sequence>
<dbReference type="OrthoDB" id="9798288at2"/>
<dbReference type="EMBL" id="FNAQ01000005">
    <property type="protein sequence ID" value="SDE23196.1"/>
    <property type="molecule type" value="Genomic_DNA"/>
</dbReference>
<gene>
    <name evidence="2" type="ORF">SAMN05661003_105108</name>
</gene>
<dbReference type="InterPro" id="IPR014710">
    <property type="entry name" value="RmlC-like_jellyroll"/>
</dbReference>
<dbReference type="PANTHER" id="PTHR33387:SF3">
    <property type="entry name" value="DUF985 DOMAIN-CONTAINING PROTEIN"/>
    <property type="match status" value="1"/>
</dbReference>
<evidence type="ECO:0000259" key="1">
    <source>
        <dbReference type="Pfam" id="PF06172"/>
    </source>
</evidence>
<name>A0A1G7BA28_9BACT</name>
<dbReference type="RefSeq" id="WP_092077743.1">
    <property type="nucleotide sequence ID" value="NZ_FNAQ01000005.1"/>
</dbReference>
<dbReference type="STRING" id="57664.SAMN05661003_105108"/>
<dbReference type="PANTHER" id="PTHR33387">
    <property type="entry name" value="RMLC-LIKE JELLY ROLL FOLD PROTEIN"/>
    <property type="match status" value="1"/>
</dbReference>
<dbReference type="Pfam" id="PF06172">
    <property type="entry name" value="Cupin_5"/>
    <property type="match status" value="1"/>
</dbReference>
<proteinExistence type="predicted"/>
<dbReference type="CDD" id="cd06121">
    <property type="entry name" value="cupin_YML079wp"/>
    <property type="match status" value="1"/>
</dbReference>
<dbReference type="AlphaFoldDB" id="A0A1G7BA28"/>
<accession>A0A1G7BA28</accession>
<evidence type="ECO:0000313" key="3">
    <source>
        <dbReference type="Proteomes" id="UP000243205"/>
    </source>
</evidence>
<reference evidence="3" key="1">
    <citation type="submission" date="2016-10" db="EMBL/GenBank/DDBJ databases">
        <authorList>
            <person name="Varghese N."/>
            <person name="Submissions S."/>
        </authorList>
    </citation>
    <scope>NUCLEOTIDE SEQUENCE [LARGE SCALE GENOMIC DNA]</scope>
    <source>
        <strain evidence="3">DSM 8987</strain>
    </source>
</reference>
<evidence type="ECO:0000313" key="2">
    <source>
        <dbReference type="EMBL" id="SDE23196.1"/>
    </source>
</evidence>
<feature type="domain" description="DUF985" evidence="1">
    <location>
        <begin position="12"/>
        <end position="139"/>
    </location>
</feature>
<dbReference type="Proteomes" id="UP000243205">
    <property type="component" value="Unassembled WGS sequence"/>
</dbReference>
<dbReference type="InterPro" id="IPR039935">
    <property type="entry name" value="YML079W-like"/>
</dbReference>
<dbReference type="InterPro" id="IPR011051">
    <property type="entry name" value="RmlC_Cupin_sf"/>
</dbReference>
<keyword evidence="3" id="KW-1185">Reference proteome</keyword>
<dbReference type="SUPFAM" id="SSF51182">
    <property type="entry name" value="RmlC-like cupins"/>
    <property type="match status" value="1"/>
</dbReference>
<dbReference type="InterPro" id="IPR009327">
    <property type="entry name" value="Cupin_DUF985"/>
</dbReference>
<organism evidence="2 3">
    <name type="scientific">Desulfuromonas thiophila</name>
    <dbReference type="NCBI Taxonomy" id="57664"/>
    <lineage>
        <taxon>Bacteria</taxon>
        <taxon>Pseudomonadati</taxon>
        <taxon>Thermodesulfobacteriota</taxon>
        <taxon>Desulfuromonadia</taxon>
        <taxon>Desulfuromonadales</taxon>
        <taxon>Desulfuromonadaceae</taxon>
        <taxon>Desulfuromonas</taxon>
    </lineage>
</organism>
<protein>
    <recommendedName>
        <fullName evidence="1">DUF985 domain-containing protein</fullName>
    </recommendedName>
</protein>
<dbReference type="Gene3D" id="2.60.120.10">
    <property type="entry name" value="Jelly Rolls"/>
    <property type="match status" value="1"/>
</dbReference>